<evidence type="ECO:0000259" key="1">
    <source>
        <dbReference type="Pfam" id="PF01936"/>
    </source>
</evidence>
<gene>
    <name evidence="2" type="ORF">A2765_04020</name>
</gene>
<organism evidence="2 3">
    <name type="scientific">Candidatus Kaiserbacteria bacterium RIFCSPHIGHO2_01_FULL_56_24</name>
    <dbReference type="NCBI Taxonomy" id="1798487"/>
    <lineage>
        <taxon>Bacteria</taxon>
        <taxon>Candidatus Kaiseribacteriota</taxon>
    </lineage>
</organism>
<evidence type="ECO:0000313" key="3">
    <source>
        <dbReference type="Proteomes" id="UP000176377"/>
    </source>
</evidence>
<feature type="domain" description="NYN" evidence="1">
    <location>
        <begin position="12"/>
        <end position="146"/>
    </location>
</feature>
<dbReference type="EMBL" id="MFLA01000016">
    <property type="protein sequence ID" value="OGG59727.1"/>
    <property type="molecule type" value="Genomic_DNA"/>
</dbReference>
<dbReference type="GO" id="GO:0004540">
    <property type="term" value="F:RNA nuclease activity"/>
    <property type="evidence" value="ECO:0007669"/>
    <property type="project" value="InterPro"/>
</dbReference>
<evidence type="ECO:0000313" key="2">
    <source>
        <dbReference type="EMBL" id="OGG59727.1"/>
    </source>
</evidence>
<dbReference type="Proteomes" id="UP000176377">
    <property type="component" value="Unassembled WGS sequence"/>
</dbReference>
<dbReference type="Gene3D" id="3.40.50.1010">
    <property type="entry name" value="5'-nuclease"/>
    <property type="match status" value="1"/>
</dbReference>
<dbReference type="PANTHER" id="PTHR35458:SF2">
    <property type="entry name" value="SLR0755 PROTEIN"/>
    <property type="match status" value="1"/>
</dbReference>
<dbReference type="Pfam" id="PF01936">
    <property type="entry name" value="NYN"/>
    <property type="match status" value="1"/>
</dbReference>
<protein>
    <recommendedName>
        <fullName evidence="1">NYN domain-containing protein</fullName>
    </recommendedName>
</protein>
<reference evidence="2 3" key="1">
    <citation type="journal article" date="2016" name="Nat. Commun.">
        <title>Thousands of microbial genomes shed light on interconnected biogeochemical processes in an aquifer system.</title>
        <authorList>
            <person name="Anantharaman K."/>
            <person name="Brown C.T."/>
            <person name="Hug L.A."/>
            <person name="Sharon I."/>
            <person name="Castelle C.J."/>
            <person name="Probst A.J."/>
            <person name="Thomas B.C."/>
            <person name="Singh A."/>
            <person name="Wilkins M.J."/>
            <person name="Karaoz U."/>
            <person name="Brodie E.L."/>
            <person name="Williams K.H."/>
            <person name="Hubbard S.S."/>
            <person name="Banfield J.F."/>
        </authorList>
    </citation>
    <scope>NUCLEOTIDE SEQUENCE [LARGE SCALE GENOMIC DNA]</scope>
</reference>
<sequence>MSDDKALPNVAFIDGQNLHLGTKEKGWSVSHQRLRVYLRDKYKIGEAYYFLGFVTEVNQDLYDGLQKAGYILSFREHSPALKGKKKGNVDSDIVFSVMKKLVENELPGKAFIVSGDGDYKKLVDYLIKKGKFGKMLFPNRQFASSLYKSLGGEYFAYLEDKDVKSKISHSHK</sequence>
<name>A0A1F6DEI6_9BACT</name>
<dbReference type="AlphaFoldDB" id="A0A1F6DEI6"/>
<dbReference type="InterPro" id="IPR021139">
    <property type="entry name" value="NYN"/>
</dbReference>
<accession>A0A1F6DEI6</accession>
<dbReference type="PANTHER" id="PTHR35458">
    <property type="entry name" value="SLR0755 PROTEIN"/>
    <property type="match status" value="1"/>
</dbReference>
<proteinExistence type="predicted"/>
<dbReference type="InterPro" id="IPR047140">
    <property type="entry name" value="LabA"/>
</dbReference>
<comment type="caution">
    <text evidence="2">The sequence shown here is derived from an EMBL/GenBank/DDBJ whole genome shotgun (WGS) entry which is preliminary data.</text>
</comment>